<name>A0A2P2CJC0_9ZZZZ</name>
<accession>A0A2P2CJC0</accession>
<dbReference type="AlphaFoldDB" id="A0A2P2CJC0"/>
<evidence type="ECO:0000313" key="1">
    <source>
        <dbReference type="EMBL" id="CUR62094.1"/>
    </source>
</evidence>
<evidence type="ECO:0008006" key="2">
    <source>
        <dbReference type="Google" id="ProtNLM"/>
    </source>
</evidence>
<proteinExistence type="predicted"/>
<organism evidence="1">
    <name type="scientific">metagenome</name>
    <dbReference type="NCBI Taxonomy" id="256318"/>
    <lineage>
        <taxon>unclassified sequences</taxon>
        <taxon>metagenomes</taxon>
    </lineage>
</organism>
<dbReference type="EMBL" id="CZKB01000027">
    <property type="protein sequence ID" value="CUR62094.1"/>
    <property type="molecule type" value="Genomic_DNA"/>
</dbReference>
<sequence length="344" mass="38162">MQDSSTVHRFGIDTLAVVAPVRVLPDRLIGQRTKRHLDLKTGEIAEQVTSELAGADGVVLNVDLWRSSKPQVRMELSVPRSLRGDNRVPADAGEVLRAVESAREQTSEVVDWLADTDDFVISRVDLARDFIGIRHPSAMLRNLMTVPAHRMTSIAHMTPDGTGVQTLTRQTERHTSRLYDRSAMYTAMRRSGAGDSRALADADAGVVRYELQLRRKQAAHEGLSTLGDLHNAPLFQIAHRFFSERCRFDSVVASPTWKLSRAWQQHCGQTDAKSPLTTAVLGQLVLDAFHLKGEANPRTQAKYRRAFETAGLMPQDLLAADVTPVQLDFAGGRLRRLEELDLAA</sequence>
<reference evidence="1" key="1">
    <citation type="submission" date="2015-08" db="EMBL/GenBank/DDBJ databases">
        <authorList>
            <person name="Babu N.S."/>
            <person name="Beckwith C.J."/>
            <person name="Beseler K.G."/>
            <person name="Brison A."/>
            <person name="Carone J.V."/>
            <person name="Caskin T.P."/>
            <person name="Diamond M."/>
            <person name="Durham M.E."/>
            <person name="Foxe J.M."/>
            <person name="Go M."/>
            <person name="Henderson B.A."/>
            <person name="Jones I.B."/>
            <person name="McGettigan J.A."/>
            <person name="Micheletti S.J."/>
            <person name="Nasrallah M.E."/>
            <person name="Ortiz D."/>
            <person name="Piller C.R."/>
            <person name="Privatt S.R."/>
            <person name="Schneider S.L."/>
            <person name="Sharp S."/>
            <person name="Smith T.C."/>
            <person name="Stanton J.D."/>
            <person name="Ullery H.E."/>
            <person name="Wilson R.J."/>
            <person name="Serrano M.G."/>
            <person name="Buck G."/>
            <person name="Lee V."/>
            <person name="Wang Y."/>
            <person name="Carvalho R."/>
            <person name="Voegtly L."/>
            <person name="Shi R."/>
            <person name="Duckworth R."/>
            <person name="Johnson A."/>
            <person name="Loviza R."/>
            <person name="Walstead R."/>
            <person name="Shah Z."/>
            <person name="Kiflezghi M."/>
            <person name="Wade K."/>
            <person name="Ball S.L."/>
            <person name="Bradley K.W."/>
            <person name="Asai D.J."/>
            <person name="Bowman C.A."/>
            <person name="Russell D.A."/>
            <person name="Pope W.H."/>
            <person name="Jacobs-Sera D."/>
            <person name="Hendrix R.W."/>
            <person name="Hatfull G.F."/>
        </authorList>
    </citation>
    <scope>NUCLEOTIDE SEQUENCE</scope>
</reference>
<gene>
    <name evidence="1" type="ORF">NOCA170040</name>
</gene>
<protein>
    <recommendedName>
        <fullName evidence="2">Replication-associated protein G2P N-terminal domain-containing protein</fullName>
    </recommendedName>
</protein>